<gene>
    <name evidence="2" type="ORF">PEDI_12720</name>
</gene>
<proteinExistence type="predicted"/>
<dbReference type="Proteomes" id="UP001310022">
    <property type="component" value="Unassembled WGS sequence"/>
</dbReference>
<protein>
    <submittedName>
        <fullName evidence="2">Uncharacterized protein</fullName>
    </submittedName>
</protein>
<dbReference type="EMBL" id="BQKE01000001">
    <property type="protein sequence ID" value="GJM60720.1"/>
    <property type="molecule type" value="Genomic_DNA"/>
</dbReference>
<comment type="caution">
    <text evidence="2">The sequence shown here is derived from an EMBL/GenBank/DDBJ whole genome shotgun (WGS) entry which is preliminary data.</text>
</comment>
<evidence type="ECO:0000313" key="3">
    <source>
        <dbReference type="Proteomes" id="UP001310022"/>
    </source>
</evidence>
<sequence>MIKKRWDSSSKRPEVRLFVRKITCCGMELALFEVYSTSFAVIPMGNKVIPVLYFGWPGFYTALFLMLILAD</sequence>
<evidence type="ECO:0000256" key="1">
    <source>
        <dbReference type="SAM" id="Phobius"/>
    </source>
</evidence>
<accession>A0AAN4VXQ7</accession>
<feature type="transmembrane region" description="Helical" evidence="1">
    <location>
        <begin position="48"/>
        <end position="70"/>
    </location>
</feature>
<evidence type="ECO:0000313" key="2">
    <source>
        <dbReference type="EMBL" id="GJM60720.1"/>
    </source>
</evidence>
<keyword evidence="1" id="KW-0472">Membrane</keyword>
<name>A0AAN4VXQ7_9BACT</name>
<keyword evidence="1" id="KW-1133">Transmembrane helix</keyword>
<organism evidence="2 3">
    <name type="scientific">Persicobacter diffluens</name>
    <dbReference type="NCBI Taxonomy" id="981"/>
    <lineage>
        <taxon>Bacteria</taxon>
        <taxon>Pseudomonadati</taxon>
        <taxon>Bacteroidota</taxon>
        <taxon>Cytophagia</taxon>
        <taxon>Cytophagales</taxon>
        <taxon>Persicobacteraceae</taxon>
        <taxon>Persicobacter</taxon>
    </lineage>
</organism>
<dbReference type="AlphaFoldDB" id="A0AAN4VXQ7"/>
<keyword evidence="3" id="KW-1185">Reference proteome</keyword>
<reference evidence="2 3" key="1">
    <citation type="submission" date="2021-12" db="EMBL/GenBank/DDBJ databases">
        <title>Genome sequencing of bacteria with rrn-lacking chromosome and rrn-plasmid.</title>
        <authorList>
            <person name="Anda M."/>
            <person name="Iwasaki W."/>
        </authorList>
    </citation>
    <scope>NUCLEOTIDE SEQUENCE [LARGE SCALE GENOMIC DNA]</scope>
    <source>
        <strain evidence="2 3">NBRC 15940</strain>
    </source>
</reference>
<keyword evidence="1" id="KW-0812">Transmembrane</keyword>